<dbReference type="Proteomes" id="UP001141183">
    <property type="component" value="Unassembled WGS sequence"/>
</dbReference>
<name>A0A9X3XN41_9CLOT</name>
<comment type="similarity">
    <text evidence="7">Belongs to the ThrE exporter (TC 2.A.79) family.</text>
</comment>
<accession>A0A9X3XN41</accession>
<evidence type="ECO:0000259" key="9">
    <source>
        <dbReference type="Pfam" id="PF12821"/>
    </source>
</evidence>
<evidence type="ECO:0000256" key="7">
    <source>
        <dbReference type="ARBA" id="ARBA00034125"/>
    </source>
</evidence>
<proteinExistence type="inferred from homology"/>
<evidence type="ECO:0000256" key="2">
    <source>
        <dbReference type="ARBA" id="ARBA00022475"/>
    </source>
</evidence>
<comment type="caution">
    <text evidence="10">The sequence shown here is derived from an EMBL/GenBank/DDBJ whole genome shotgun (WGS) entry which is preliminary data.</text>
</comment>
<evidence type="ECO:0000313" key="10">
    <source>
        <dbReference type="EMBL" id="MDC4242385.1"/>
    </source>
</evidence>
<dbReference type="Pfam" id="PF12821">
    <property type="entry name" value="ThrE_2"/>
    <property type="match status" value="1"/>
</dbReference>
<gene>
    <name evidence="10" type="ORF">NE398_19835</name>
</gene>
<dbReference type="PANTHER" id="PTHR34390">
    <property type="entry name" value="UPF0442 PROTEIN YJJB-RELATED"/>
    <property type="match status" value="1"/>
</dbReference>
<keyword evidence="11" id="KW-1185">Reference proteome</keyword>
<dbReference type="PANTHER" id="PTHR34390:SF1">
    <property type="entry name" value="SUCCINATE TRANSPORTER SUBUNIT YJJB-RELATED"/>
    <property type="match status" value="1"/>
</dbReference>
<evidence type="ECO:0000256" key="8">
    <source>
        <dbReference type="SAM" id="Phobius"/>
    </source>
</evidence>
<feature type="transmembrane region" description="Helical" evidence="8">
    <location>
        <begin position="124"/>
        <end position="145"/>
    </location>
</feature>
<dbReference type="EMBL" id="JAMRYU010000030">
    <property type="protein sequence ID" value="MDC4242385.1"/>
    <property type="molecule type" value="Genomic_DNA"/>
</dbReference>
<comment type="subcellular location">
    <subcellularLocation>
        <location evidence="1">Cell membrane</location>
        <topology evidence="1">Multi-pass membrane protein</topology>
    </subcellularLocation>
</comment>
<feature type="transmembrane region" description="Helical" evidence="8">
    <location>
        <begin position="84"/>
        <end position="104"/>
    </location>
</feature>
<dbReference type="GO" id="GO:0005886">
    <property type="term" value="C:plasma membrane"/>
    <property type="evidence" value="ECO:0007669"/>
    <property type="project" value="UniProtKB-SubCell"/>
</dbReference>
<keyword evidence="4 8" id="KW-0812">Transmembrane</keyword>
<sequence>MEDKYMSLIINSIYAFFSSLGFGLLFNIKGKNLIFSSLCGCLGWFIYLFSSNFISKSENFNYFLASIFISLFSEVLTKILKSPLLVFLLCGIIPLVPGGSMFYTMLESLKGNTTKALTLGCNTLMLAGSIAIGIFLVSSFTKLFFSTKRFISKIITYKKMKTKV</sequence>
<evidence type="ECO:0000256" key="5">
    <source>
        <dbReference type="ARBA" id="ARBA00022989"/>
    </source>
</evidence>
<keyword evidence="2" id="KW-1003">Cell membrane</keyword>
<keyword evidence="5 8" id="KW-1133">Transmembrane helix</keyword>
<feature type="transmembrane region" description="Helical" evidence="8">
    <location>
        <begin position="6"/>
        <end position="26"/>
    </location>
</feature>
<dbReference type="InterPro" id="IPR024528">
    <property type="entry name" value="ThrE_2"/>
</dbReference>
<keyword evidence="6 8" id="KW-0472">Membrane</keyword>
<evidence type="ECO:0000256" key="1">
    <source>
        <dbReference type="ARBA" id="ARBA00004651"/>
    </source>
</evidence>
<reference evidence="10" key="1">
    <citation type="submission" date="2022-05" db="EMBL/GenBank/DDBJ databases">
        <title>Draft genome sequence of Clostridium tertium strain CP3 isolated from Peru.</title>
        <authorList>
            <person name="Hurtado R."/>
            <person name="Lima L."/>
            <person name="Sousa T."/>
            <person name="Jaiswal A.K."/>
            <person name="Tiwari S."/>
            <person name="Maturrano L."/>
            <person name="Brenig B."/>
            <person name="Azevedo V."/>
        </authorList>
    </citation>
    <scope>NUCLEOTIDE SEQUENCE</scope>
    <source>
        <strain evidence="10">CP3</strain>
    </source>
</reference>
<keyword evidence="3" id="KW-0997">Cell inner membrane</keyword>
<feature type="transmembrane region" description="Helical" evidence="8">
    <location>
        <begin position="33"/>
        <end position="54"/>
    </location>
</feature>
<dbReference type="InterPro" id="IPR050539">
    <property type="entry name" value="ThrE_Dicarb/AminoAcid_Exp"/>
</dbReference>
<dbReference type="GO" id="GO:0015744">
    <property type="term" value="P:succinate transport"/>
    <property type="evidence" value="ECO:0007669"/>
    <property type="project" value="TreeGrafter"/>
</dbReference>
<protein>
    <submittedName>
        <fullName evidence="10">Threonine/serine exporter family protein</fullName>
    </submittedName>
</protein>
<feature type="domain" description="Threonine/Serine exporter ThrE" evidence="9">
    <location>
        <begin position="12"/>
        <end position="139"/>
    </location>
</feature>
<evidence type="ECO:0000256" key="6">
    <source>
        <dbReference type="ARBA" id="ARBA00023136"/>
    </source>
</evidence>
<feature type="transmembrane region" description="Helical" evidence="8">
    <location>
        <begin position="60"/>
        <end position="77"/>
    </location>
</feature>
<dbReference type="AlphaFoldDB" id="A0A9X3XN41"/>
<evidence type="ECO:0000256" key="3">
    <source>
        <dbReference type="ARBA" id="ARBA00022519"/>
    </source>
</evidence>
<organism evidence="10 11">
    <name type="scientific">Clostridium tertium</name>
    <dbReference type="NCBI Taxonomy" id="1559"/>
    <lineage>
        <taxon>Bacteria</taxon>
        <taxon>Bacillati</taxon>
        <taxon>Bacillota</taxon>
        <taxon>Clostridia</taxon>
        <taxon>Eubacteriales</taxon>
        <taxon>Clostridiaceae</taxon>
        <taxon>Clostridium</taxon>
    </lineage>
</organism>
<evidence type="ECO:0000313" key="11">
    <source>
        <dbReference type="Proteomes" id="UP001141183"/>
    </source>
</evidence>
<evidence type="ECO:0000256" key="4">
    <source>
        <dbReference type="ARBA" id="ARBA00022692"/>
    </source>
</evidence>